<keyword evidence="10" id="KW-1185">Reference proteome</keyword>
<dbReference type="Pfam" id="PF00651">
    <property type="entry name" value="BTB"/>
    <property type="match status" value="1"/>
</dbReference>
<dbReference type="Gene3D" id="2.120.10.80">
    <property type="entry name" value="Kelch-type beta propeller"/>
    <property type="match status" value="2"/>
</dbReference>
<name>A0A5N4A202_PHOPY</name>
<dbReference type="SMART" id="SM00875">
    <property type="entry name" value="BACK"/>
    <property type="match status" value="1"/>
</dbReference>
<dbReference type="GO" id="GO:0003779">
    <property type="term" value="F:actin binding"/>
    <property type="evidence" value="ECO:0007669"/>
    <property type="project" value="UniProtKB-KW"/>
</dbReference>
<evidence type="ECO:0000256" key="4">
    <source>
        <dbReference type="ARBA" id="ARBA00022737"/>
    </source>
</evidence>
<keyword evidence="5" id="KW-0833">Ubl conjugation pathway</keyword>
<dbReference type="InterPro" id="IPR006652">
    <property type="entry name" value="Kelch_1"/>
</dbReference>
<dbReference type="InterPro" id="IPR017096">
    <property type="entry name" value="BTB-kelch_protein"/>
</dbReference>
<dbReference type="Gene3D" id="1.25.40.420">
    <property type="match status" value="1"/>
</dbReference>
<evidence type="ECO:0000256" key="3">
    <source>
        <dbReference type="ARBA" id="ARBA00022441"/>
    </source>
</evidence>
<evidence type="ECO:0000256" key="1">
    <source>
        <dbReference type="ARBA" id="ARBA00004906"/>
    </source>
</evidence>
<evidence type="ECO:0000256" key="5">
    <source>
        <dbReference type="ARBA" id="ARBA00022786"/>
    </source>
</evidence>
<dbReference type="SUPFAM" id="SSF117281">
    <property type="entry name" value="Kelch motif"/>
    <property type="match status" value="2"/>
</dbReference>
<dbReference type="PIRSF" id="PIRSF037037">
    <property type="entry name" value="Kelch-like_protein_gigaxonin"/>
    <property type="match status" value="1"/>
</dbReference>
<evidence type="ECO:0000313" key="10">
    <source>
        <dbReference type="Proteomes" id="UP000327044"/>
    </source>
</evidence>
<feature type="domain" description="BTB" evidence="8">
    <location>
        <begin position="63"/>
        <end position="132"/>
    </location>
</feature>
<accession>A0A5N4A202</accession>
<comment type="caution">
    <text evidence="9">The sequence shown here is derived from an EMBL/GenBank/DDBJ whole genome shotgun (WGS) entry which is preliminary data.</text>
</comment>
<comment type="function">
    <text evidence="7">Probable substrate-specific adapter of an E3 ubiquitin-protein ligase complex which mediates the ubiquitination and subsequent proteasomal degradation of target proteins. May have a role in synapse differentiation and growth.</text>
</comment>
<proteinExistence type="predicted"/>
<evidence type="ECO:0000256" key="7">
    <source>
        <dbReference type="ARBA" id="ARBA00043912"/>
    </source>
</evidence>
<comment type="pathway">
    <text evidence="1">Protein modification; protein ubiquitination.</text>
</comment>
<dbReference type="UniPathway" id="UPA00143"/>
<keyword evidence="3" id="KW-0880">Kelch repeat</keyword>
<dbReference type="Pfam" id="PF07707">
    <property type="entry name" value="BACK"/>
    <property type="match status" value="1"/>
</dbReference>
<dbReference type="SMART" id="SM00612">
    <property type="entry name" value="Kelch"/>
    <property type="match status" value="6"/>
</dbReference>
<sequence>MTEFSMTTRSGARRAQLTLTKSLKATRKRQKSQSRRCLCLPQNLGLLEYSPVWNELRTSGQCCDGTVTCSDGTVFQVHRVILSAISTYFRAHFTNSLNPGASENTEANVSMPSNIFKCILDFAYTGFCNIEESNVEHLLKAADQYQVLGVIQLCCNYVLDRLNPMNCFGILRFAGHYFCTELEKEGRRFVRRNFERIVNEGSEFCDLSVDEVEAVLDDDELNVKCEKLVYHAVKRWITTNPETRKGNLLRLLKCVRFGNIAPDYISRKVLTWDLVADCQECVVYLHDVIVILEHGNGNESHPNPLWKPRIPYITLFAIGGWSAGCPTNIIETYDCRADRWLLSADRDDCGPRAYHGLCTLNGLIYMIGGFDGNSHFNSVRCFDPVKHKWSECACMYFPRCYVSVVMHDSKIYALGGYNGRTRMNSVERYDPKINQWEIVRPMLKQRSDASAAVLNDKIYIVGGFNGHEVMSSGEVYDTVSNQWTYIPSMLSPRSGVSLLPFKDSLYAIGGFNGHVRLATGEKYTPGSSANWVGIARMVHPRSNFATATIDDLLYVIGGFNDQLAGSSTVNVVERYNPDANEWHITSPMNLNRSALSACILNGLPNAKDYSYQFRPNEEGQGAGMPLEL</sequence>
<dbReference type="PANTHER" id="PTHR24412:SF172">
    <property type="entry name" value="KELCH-LIKE PROTEIN 10"/>
    <property type="match status" value="1"/>
</dbReference>
<keyword evidence="6" id="KW-0009">Actin-binding</keyword>
<dbReference type="InterPro" id="IPR011333">
    <property type="entry name" value="SKP1/BTB/POZ_sf"/>
</dbReference>
<dbReference type="InterPro" id="IPR015915">
    <property type="entry name" value="Kelch-typ_b-propeller"/>
</dbReference>
<dbReference type="InParanoid" id="A0A5N4A202"/>
<organism evidence="9 10">
    <name type="scientific">Photinus pyralis</name>
    <name type="common">Common eastern firefly</name>
    <name type="synonym">Lampyris pyralis</name>
    <dbReference type="NCBI Taxonomy" id="7054"/>
    <lineage>
        <taxon>Eukaryota</taxon>
        <taxon>Metazoa</taxon>
        <taxon>Ecdysozoa</taxon>
        <taxon>Arthropoda</taxon>
        <taxon>Hexapoda</taxon>
        <taxon>Insecta</taxon>
        <taxon>Pterygota</taxon>
        <taxon>Neoptera</taxon>
        <taxon>Endopterygota</taxon>
        <taxon>Coleoptera</taxon>
        <taxon>Polyphaga</taxon>
        <taxon>Elateriformia</taxon>
        <taxon>Elateroidea</taxon>
        <taxon>Lampyridae</taxon>
        <taxon>Lampyrinae</taxon>
        <taxon>Photinus</taxon>
    </lineage>
</organism>
<reference evidence="9 10" key="1">
    <citation type="journal article" date="2018" name="Elife">
        <title>Firefly genomes illuminate parallel origins of bioluminescence in beetles.</title>
        <authorList>
            <person name="Fallon T.R."/>
            <person name="Lower S.E."/>
            <person name="Chang C.H."/>
            <person name="Bessho-Uehara M."/>
            <person name="Martin G.J."/>
            <person name="Bewick A.J."/>
            <person name="Behringer M."/>
            <person name="Debat H.J."/>
            <person name="Wong I."/>
            <person name="Day J.C."/>
            <person name="Suvorov A."/>
            <person name="Silva C.J."/>
            <person name="Stanger-Hall K.F."/>
            <person name="Hall D.W."/>
            <person name="Schmitz R.J."/>
            <person name="Nelson D.R."/>
            <person name="Lewis S.M."/>
            <person name="Shigenobu S."/>
            <person name="Bybee S.M."/>
            <person name="Larracuente A.M."/>
            <person name="Oba Y."/>
            <person name="Weng J.K."/>
        </authorList>
    </citation>
    <scope>NUCLEOTIDE SEQUENCE [LARGE SCALE GENOMIC DNA]</scope>
    <source>
        <strain evidence="9">1611_PpyrPB1</strain>
        <tissue evidence="9">Whole body</tissue>
    </source>
</reference>
<evidence type="ECO:0000256" key="2">
    <source>
        <dbReference type="ARBA" id="ARBA00013699"/>
    </source>
</evidence>
<protein>
    <recommendedName>
        <fullName evidence="2">Kelch-like protein diablo</fullName>
    </recommendedName>
</protein>
<evidence type="ECO:0000256" key="6">
    <source>
        <dbReference type="ARBA" id="ARBA00023203"/>
    </source>
</evidence>
<dbReference type="PANTHER" id="PTHR24412">
    <property type="entry name" value="KELCH PROTEIN"/>
    <property type="match status" value="1"/>
</dbReference>
<dbReference type="OrthoDB" id="191037at2759"/>
<dbReference type="InterPro" id="IPR011705">
    <property type="entry name" value="BACK"/>
</dbReference>
<dbReference type="Proteomes" id="UP000327044">
    <property type="component" value="Unassembled WGS sequence"/>
</dbReference>
<dbReference type="EMBL" id="VVIM01000011">
    <property type="protein sequence ID" value="KAB0791347.1"/>
    <property type="molecule type" value="Genomic_DNA"/>
</dbReference>
<dbReference type="PRINTS" id="PR00501">
    <property type="entry name" value="KELCHREPEAT"/>
</dbReference>
<dbReference type="SUPFAM" id="SSF54695">
    <property type="entry name" value="POZ domain"/>
    <property type="match status" value="1"/>
</dbReference>
<dbReference type="Pfam" id="PF01344">
    <property type="entry name" value="Kelch_1"/>
    <property type="match status" value="5"/>
</dbReference>
<keyword evidence="4" id="KW-0677">Repeat</keyword>
<dbReference type="SMART" id="SM00225">
    <property type="entry name" value="BTB"/>
    <property type="match status" value="1"/>
</dbReference>
<evidence type="ECO:0000259" key="8">
    <source>
        <dbReference type="PROSITE" id="PS50097"/>
    </source>
</evidence>
<dbReference type="Gene3D" id="3.30.710.10">
    <property type="entry name" value="Potassium Channel Kv1.1, Chain A"/>
    <property type="match status" value="1"/>
</dbReference>
<dbReference type="AlphaFoldDB" id="A0A5N4A202"/>
<dbReference type="GO" id="GO:0016567">
    <property type="term" value="P:protein ubiquitination"/>
    <property type="evidence" value="ECO:0007669"/>
    <property type="project" value="UniProtKB-UniPathway"/>
</dbReference>
<gene>
    <name evidence="9" type="ORF">PPYR_03147</name>
</gene>
<dbReference type="InterPro" id="IPR000210">
    <property type="entry name" value="BTB/POZ_dom"/>
</dbReference>
<dbReference type="FunFam" id="1.25.40.420:FF:000001">
    <property type="entry name" value="Kelch-like family member 12"/>
    <property type="match status" value="1"/>
</dbReference>
<dbReference type="PROSITE" id="PS50097">
    <property type="entry name" value="BTB"/>
    <property type="match status" value="1"/>
</dbReference>
<evidence type="ECO:0000313" key="9">
    <source>
        <dbReference type="EMBL" id="KAB0791347.1"/>
    </source>
</evidence>